<dbReference type="KEGG" id="dalk:DSCA_00440"/>
<keyword evidence="5" id="KW-1185">Reference proteome</keyword>
<dbReference type="PANTHER" id="PTHR44591:SF23">
    <property type="entry name" value="CHEY SUBFAMILY"/>
    <property type="match status" value="1"/>
</dbReference>
<dbReference type="InterPro" id="IPR011006">
    <property type="entry name" value="CheY-like_superfamily"/>
</dbReference>
<keyword evidence="1 2" id="KW-0597">Phosphoprotein</keyword>
<gene>
    <name evidence="4" type="ORF">DSCA_00440</name>
</gene>
<evidence type="ECO:0000259" key="3">
    <source>
        <dbReference type="PROSITE" id="PS50110"/>
    </source>
</evidence>
<dbReference type="SMART" id="SM00448">
    <property type="entry name" value="REC"/>
    <property type="match status" value="1"/>
</dbReference>
<evidence type="ECO:0000256" key="1">
    <source>
        <dbReference type="ARBA" id="ARBA00022553"/>
    </source>
</evidence>
<dbReference type="InterPro" id="IPR050595">
    <property type="entry name" value="Bact_response_regulator"/>
</dbReference>
<dbReference type="PROSITE" id="PS50110">
    <property type="entry name" value="RESPONSE_REGULATORY"/>
    <property type="match status" value="1"/>
</dbReference>
<proteinExistence type="predicted"/>
<dbReference type="Pfam" id="PF00072">
    <property type="entry name" value="Response_reg"/>
    <property type="match status" value="1"/>
</dbReference>
<dbReference type="CDD" id="cd00156">
    <property type="entry name" value="REC"/>
    <property type="match status" value="1"/>
</dbReference>
<dbReference type="EMBL" id="AP021874">
    <property type="protein sequence ID" value="BBO66114.1"/>
    <property type="molecule type" value="Genomic_DNA"/>
</dbReference>
<evidence type="ECO:0000313" key="4">
    <source>
        <dbReference type="EMBL" id="BBO66114.1"/>
    </source>
</evidence>
<reference evidence="4 5" key="1">
    <citation type="submission" date="2019-11" db="EMBL/GenBank/DDBJ databases">
        <title>Comparative genomics of hydrocarbon-degrading Desulfosarcina strains.</title>
        <authorList>
            <person name="Watanabe M."/>
            <person name="Kojima H."/>
            <person name="Fukui M."/>
        </authorList>
    </citation>
    <scope>NUCLEOTIDE SEQUENCE [LARGE SCALE GENOMIC DNA]</scope>
    <source>
        <strain evidence="4 5">PL12</strain>
    </source>
</reference>
<dbReference type="PANTHER" id="PTHR44591">
    <property type="entry name" value="STRESS RESPONSE REGULATOR PROTEIN 1"/>
    <property type="match status" value="1"/>
</dbReference>
<dbReference type="InterPro" id="IPR001789">
    <property type="entry name" value="Sig_transdc_resp-reg_receiver"/>
</dbReference>
<dbReference type="GO" id="GO:0000160">
    <property type="term" value="P:phosphorelay signal transduction system"/>
    <property type="evidence" value="ECO:0007669"/>
    <property type="project" value="InterPro"/>
</dbReference>
<dbReference type="SUPFAM" id="SSF52172">
    <property type="entry name" value="CheY-like"/>
    <property type="match status" value="1"/>
</dbReference>
<organism evidence="4 5">
    <name type="scientific">Desulfosarcina alkanivorans</name>
    <dbReference type="NCBI Taxonomy" id="571177"/>
    <lineage>
        <taxon>Bacteria</taxon>
        <taxon>Pseudomonadati</taxon>
        <taxon>Thermodesulfobacteriota</taxon>
        <taxon>Desulfobacteria</taxon>
        <taxon>Desulfobacterales</taxon>
        <taxon>Desulfosarcinaceae</taxon>
        <taxon>Desulfosarcina</taxon>
    </lineage>
</organism>
<feature type="modified residue" description="4-aspartylphosphate" evidence="2">
    <location>
        <position position="57"/>
    </location>
</feature>
<feature type="domain" description="Response regulatory" evidence="3">
    <location>
        <begin position="6"/>
        <end position="122"/>
    </location>
</feature>
<dbReference type="RefSeq" id="WP_155314536.1">
    <property type="nucleotide sequence ID" value="NZ_AP021874.1"/>
</dbReference>
<dbReference type="OrthoDB" id="5420803at2"/>
<dbReference type="Gene3D" id="3.40.50.2300">
    <property type="match status" value="1"/>
</dbReference>
<evidence type="ECO:0000256" key="2">
    <source>
        <dbReference type="PROSITE-ProRule" id="PRU00169"/>
    </source>
</evidence>
<sequence>MLTHRKVLILDPSPIFRQTLMEVVRKSVEHVEIKEANTAIQARDILRNKAMDVLFMDIALPESNGIELIASIKDILPNIIIVVLTSHDTAEYKEASLLSGADYFLSKERSGGLRLIDVIHTTLPKQTIAS</sequence>
<dbReference type="AlphaFoldDB" id="A0A5K7YI76"/>
<dbReference type="Proteomes" id="UP000427906">
    <property type="component" value="Chromosome"/>
</dbReference>
<accession>A0A5K7YI76</accession>
<protein>
    <recommendedName>
        <fullName evidence="3">Response regulatory domain-containing protein</fullName>
    </recommendedName>
</protein>
<evidence type="ECO:0000313" key="5">
    <source>
        <dbReference type="Proteomes" id="UP000427906"/>
    </source>
</evidence>
<name>A0A5K7YI76_9BACT</name>